<feature type="region of interest" description="Disordered" evidence="1">
    <location>
        <begin position="1"/>
        <end position="23"/>
    </location>
</feature>
<protein>
    <submittedName>
        <fullName evidence="2">Uncharacterized protein</fullName>
    </submittedName>
</protein>
<organism evidence="2">
    <name type="scientific">viral metagenome</name>
    <dbReference type="NCBI Taxonomy" id="1070528"/>
    <lineage>
        <taxon>unclassified sequences</taxon>
        <taxon>metagenomes</taxon>
        <taxon>organismal metagenomes</taxon>
    </lineage>
</organism>
<name>A0A6C0CS98_9ZZZZ</name>
<feature type="compositionally biased region" description="Acidic residues" evidence="1">
    <location>
        <begin position="711"/>
        <end position="728"/>
    </location>
</feature>
<reference evidence="2" key="1">
    <citation type="journal article" date="2020" name="Nature">
        <title>Giant virus diversity and host interactions through global metagenomics.</title>
        <authorList>
            <person name="Schulz F."/>
            <person name="Roux S."/>
            <person name="Paez-Espino D."/>
            <person name="Jungbluth S."/>
            <person name="Walsh D.A."/>
            <person name="Denef V.J."/>
            <person name="McMahon K.D."/>
            <person name="Konstantinidis K.T."/>
            <person name="Eloe-Fadrosh E.A."/>
            <person name="Kyrpides N.C."/>
            <person name="Woyke T."/>
        </authorList>
    </citation>
    <scope>NUCLEOTIDE SEQUENCE</scope>
    <source>
        <strain evidence="2">GVMAG-M-3300021473-15</strain>
    </source>
</reference>
<proteinExistence type="predicted"/>
<feature type="compositionally biased region" description="Basic and acidic residues" evidence="1">
    <location>
        <begin position="822"/>
        <end position="834"/>
    </location>
</feature>
<feature type="region of interest" description="Disordered" evidence="1">
    <location>
        <begin position="707"/>
        <end position="839"/>
    </location>
</feature>
<feature type="compositionally biased region" description="Basic and acidic residues" evidence="1">
    <location>
        <begin position="744"/>
        <end position="783"/>
    </location>
</feature>
<evidence type="ECO:0000313" key="2">
    <source>
        <dbReference type="EMBL" id="QHT06740.1"/>
    </source>
</evidence>
<dbReference type="EMBL" id="MN739474">
    <property type="protein sequence ID" value="QHT06740.1"/>
    <property type="molecule type" value="Genomic_DNA"/>
</dbReference>
<feature type="compositionally biased region" description="Basic and acidic residues" evidence="1">
    <location>
        <begin position="792"/>
        <end position="808"/>
    </location>
</feature>
<dbReference type="AlphaFoldDB" id="A0A6C0CS98"/>
<evidence type="ECO:0000256" key="1">
    <source>
        <dbReference type="SAM" id="MobiDB-lite"/>
    </source>
</evidence>
<accession>A0A6C0CS98</accession>
<sequence length="892" mass="102594">MNTLKTTLSKLSPRPSPKSSLTPRSIKYRDNTELFNKCYDVLTSIVNDLYKQDLQKFDNKQTTSQYEYEIIHDVLYYFLDALEKKNRQDKQFDKLAVISQADTLESKKKIIDENITLFRKLFNTKNVRTLEQKVEKYDEFMRNMEKLKQGMRHLFENRNEEYNTLKLFLLKSAPTKNEVQNLYSSQSPNNAVIELLELQEQRSKDTTKIIDTIQRIINDHVISRSDLERLSGDSKSSSQDEHTDVILSNLTALTDNDLTRFKHFIRPFVKRQDGSGSSEFVFTHDNLDMLTQHDLTLMRDAMRLFLAQIKSAPRVLDRLRSNSKPITSDEIDTLKSKYNIVNEPKNLLQILTMKNLFSGYDKQDETFKKKVYDAFIHFVKLIHKHFKIDLGSETLAREKFLKIGIGMYKYEPTRLSYDQIVFQLKKLFNTKLKTNFKLPDFKHVRKNMKFTKLFFGEQVQNFQNDETYVLMELLLSLDEDYLNLDMEDKEATLCSAIVSFAETCRDFFIGISTDAEKTKQNIYLSTGLVLDKWGKCLPETEKSLSQKFFNEMKSKVNDFYQVLKGTPPSSPKNTPSKTIPKSSFDLPVSIDTAALEPIGQGCKKVFFDSIQKMLEHEKIRLSDDQIQELVSVLCKNLQAQFTSCMKNDAMFENFIANDLYTKFDDNKTLMEHLKLLGDKIEKLQKDAEYKSQLNELFQCACTGFGQMEAPPSDEESEVKEPVSDTEIESEVKKPVSDADIESESEAKEPVSDTESEAKEPVSDTESEAKEPVSDTESEAKEPVSDAYTETESEAKESVSDTESSKESEPDIDSAPTSDTEAEADHESSDDEMTRAQKATSFGEVFMTPLSLSNMFKNKPLHFGSSFEKTSKHGLISTDLFDNLQTNFFESLI</sequence>